<sequence>MELDDPMLRIEFNNTKPIELVDLTTSFTALAESFKDYANVRTGDPRPDNLRLYVKEIRSGSVIADLIAVAQQAQWIMEHAEVFAGFVASTNDLVNFFLGRETLAPASAPTTRQATYIAQFVEPVAKDFGSQMNMNVMEGGIVHVHNHFQIGGMEANALQNGVSRFLGPQLPSSQFLTDQLMVLEQVKNAAAAKSGDRGIIESVHPKPVKLQFSTEEAKRRVLDIHENPFDCVFQVNVEVRSAGGKPAMYRVLEVTEVIRPDTD</sequence>
<reference evidence="1 2" key="1">
    <citation type="submission" date="2019-02" db="EMBL/GenBank/DDBJ databases">
        <title>The genomic architecture of introgression among sibling species of bacteria.</title>
        <authorList>
            <person name="Cavassim M.I.A."/>
            <person name="Moeskjaer S."/>
            <person name="Moslemi C."/>
            <person name="Fields B."/>
            <person name="Bachmann A."/>
            <person name="Vilhjalmsson B."/>
            <person name="Schierup M.H."/>
            <person name="Young J.P.W."/>
            <person name="Andersen S.U."/>
        </authorList>
    </citation>
    <scope>NUCLEOTIDE SEQUENCE [LARGE SCALE GENOMIC DNA]</scope>
    <source>
        <strain evidence="1 2">SM51</strain>
    </source>
</reference>
<evidence type="ECO:0000313" key="2">
    <source>
        <dbReference type="Proteomes" id="UP000291302"/>
    </source>
</evidence>
<accession>A0ABY1XZU2</accession>
<comment type="caution">
    <text evidence="1">The sequence shown here is derived from an EMBL/GenBank/DDBJ whole genome shotgun (WGS) entry which is preliminary data.</text>
</comment>
<name>A0ABY1XZU2_9HYPH</name>
<dbReference type="EMBL" id="SILG01000001">
    <property type="protein sequence ID" value="TBE72431.1"/>
    <property type="molecule type" value="Genomic_DNA"/>
</dbReference>
<keyword evidence="2" id="KW-1185">Reference proteome</keyword>
<dbReference type="Proteomes" id="UP000291302">
    <property type="component" value="Unassembled WGS sequence"/>
</dbReference>
<proteinExistence type="predicted"/>
<gene>
    <name evidence="1" type="ORF">ELH03_17515</name>
</gene>
<evidence type="ECO:0000313" key="1">
    <source>
        <dbReference type="EMBL" id="TBE72431.1"/>
    </source>
</evidence>
<organism evidence="1 2">
    <name type="scientific">Rhizobium beringeri</name>
    <dbReference type="NCBI Taxonomy" id="3019934"/>
    <lineage>
        <taxon>Bacteria</taxon>
        <taxon>Pseudomonadati</taxon>
        <taxon>Pseudomonadota</taxon>
        <taxon>Alphaproteobacteria</taxon>
        <taxon>Hyphomicrobiales</taxon>
        <taxon>Rhizobiaceae</taxon>
        <taxon>Rhizobium/Agrobacterium group</taxon>
        <taxon>Rhizobium</taxon>
    </lineage>
</organism>
<protein>
    <submittedName>
        <fullName evidence="1">Uncharacterized protein</fullName>
    </submittedName>
</protein>
<dbReference type="RefSeq" id="WP_130806752.1">
    <property type="nucleotide sequence ID" value="NZ_SILG01000001.1"/>
</dbReference>